<gene>
    <name evidence="1" type="ORF">GCM10007147_44860</name>
</gene>
<keyword evidence="2" id="KW-1185">Reference proteome</keyword>
<accession>A0A919CMX8</accession>
<evidence type="ECO:0000313" key="1">
    <source>
        <dbReference type="EMBL" id="GHD37073.1"/>
    </source>
</evidence>
<organism evidence="1 2">
    <name type="scientific">Nocardiopsis kunsanensis</name>
    <dbReference type="NCBI Taxonomy" id="141693"/>
    <lineage>
        <taxon>Bacteria</taxon>
        <taxon>Bacillati</taxon>
        <taxon>Actinomycetota</taxon>
        <taxon>Actinomycetes</taxon>
        <taxon>Streptosporangiales</taxon>
        <taxon>Nocardiopsidaceae</taxon>
        <taxon>Nocardiopsis</taxon>
    </lineage>
</organism>
<evidence type="ECO:0000313" key="2">
    <source>
        <dbReference type="Proteomes" id="UP000654947"/>
    </source>
</evidence>
<name>A0A919CMX8_9ACTN</name>
<reference evidence="1 2" key="1">
    <citation type="journal article" date="2014" name="Int. J. Syst. Evol. Microbiol.">
        <title>Complete genome sequence of Corynebacterium casei LMG S-19264T (=DSM 44701T), isolated from a smear-ripened cheese.</title>
        <authorList>
            <consortium name="US DOE Joint Genome Institute (JGI-PGF)"/>
            <person name="Walter F."/>
            <person name="Albersmeier A."/>
            <person name="Kalinowski J."/>
            <person name="Ruckert C."/>
        </authorList>
    </citation>
    <scope>NUCLEOTIDE SEQUENCE [LARGE SCALE GENOMIC DNA]</scope>
    <source>
        <strain evidence="1 2">KCTC 19473</strain>
    </source>
</reference>
<dbReference type="AlphaFoldDB" id="A0A919CMX8"/>
<dbReference type="EMBL" id="BMXL01000044">
    <property type="protein sequence ID" value="GHD37073.1"/>
    <property type="molecule type" value="Genomic_DNA"/>
</dbReference>
<proteinExistence type="predicted"/>
<comment type="caution">
    <text evidence="1">The sequence shown here is derived from an EMBL/GenBank/DDBJ whole genome shotgun (WGS) entry which is preliminary data.</text>
</comment>
<sequence>MVPINRSHDAGDFTLRILEYGPTESDENIYSWELVVNNQVGEDLGLRVDASCRSGYLPWSGRQEPIALSDKEAQIPPFEARGWRMTCPREHGRMHVITVTVLPDGERQTSEIHFYADSPN</sequence>
<protein>
    <submittedName>
        <fullName evidence="1">Uncharacterized protein</fullName>
    </submittedName>
</protein>
<dbReference type="Proteomes" id="UP000654947">
    <property type="component" value="Unassembled WGS sequence"/>
</dbReference>